<protein>
    <submittedName>
        <fullName evidence="2">Diguanylate cyclase (GGDEF) domain-containing protein</fullName>
    </submittedName>
</protein>
<dbReference type="SMART" id="SM00267">
    <property type="entry name" value="GGDEF"/>
    <property type="match status" value="1"/>
</dbReference>
<dbReference type="OrthoDB" id="9805474at2"/>
<dbReference type="SUPFAM" id="SSF55073">
    <property type="entry name" value="Nucleotide cyclase"/>
    <property type="match status" value="1"/>
</dbReference>
<evidence type="ECO:0000259" key="1">
    <source>
        <dbReference type="PROSITE" id="PS50887"/>
    </source>
</evidence>
<dbReference type="PROSITE" id="PS50887">
    <property type="entry name" value="GGDEF"/>
    <property type="match status" value="1"/>
</dbReference>
<name>A0A1I0B0M1_9FIRM</name>
<dbReference type="InterPro" id="IPR043128">
    <property type="entry name" value="Rev_trsase/Diguanyl_cyclase"/>
</dbReference>
<dbReference type="InterPro" id="IPR029787">
    <property type="entry name" value="Nucleotide_cyclase"/>
</dbReference>
<dbReference type="Proteomes" id="UP000243819">
    <property type="component" value="Unassembled WGS sequence"/>
</dbReference>
<keyword evidence="3" id="KW-1185">Reference proteome</keyword>
<evidence type="ECO:0000313" key="3">
    <source>
        <dbReference type="Proteomes" id="UP000243819"/>
    </source>
</evidence>
<sequence length="195" mass="22221">MLSFAMIILVVIQYLKLQTHMAIEEERAKILYEKAITDSMTGVYNHQYIISVAQSLEGIYGVIMLDCDNFKDVNDTYGHQFGDEVIKSLAKCCQNNVEPEDYVGRYGGDEFAIILVNKKEENFENTALKIAEKIKTDFESLNLLPSNTKINFGVSIGFHIREGLENYKEVFRKADLALYCSKSKGKGRITSYKQM</sequence>
<dbReference type="Pfam" id="PF00990">
    <property type="entry name" value="GGDEF"/>
    <property type="match status" value="1"/>
</dbReference>
<organism evidence="2 3">
    <name type="scientific">Anaerobranca gottschalkii DSM 13577</name>
    <dbReference type="NCBI Taxonomy" id="1120990"/>
    <lineage>
        <taxon>Bacteria</taxon>
        <taxon>Bacillati</taxon>
        <taxon>Bacillota</taxon>
        <taxon>Clostridia</taxon>
        <taxon>Eubacteriales</taxon>
        <taxon>Proteinivoracaceae</taxon>
        <taxon>Anaerobranca</taxon>
    </lineage>
</organism>
<dbReference type="RefSeq" id="WP_091350947.1">
    <property type="nucleotide sequence ID" value="NZ_FOIF01000030.1"/>
</dbReference>
<dbReference type="CDD" id="cd01949">
    <property type="entry name" value="GGDEF"/>
    <property type="match status" value="1"/>
</dbReference>
<evidence type="ECO:0000313" key="2">
    <source>
        <dbReference type="EMBL" id="SET00353.1"/>
    </source>
</evidence>
<dbReference type="EMBL" id="FOIF01000030">
    <property type="protein sequence ID" value="SET00353.1"/>
    <property type="molecule type" value="Genomic_DNA"/>
</dbReference>
<gene>
    <name evidence="2" type="ORF">SAMN03080614_10305</name>
</gene>
<dbReference type="GO" id="GO:0005886">
    <property type="term" value="C:plasma membrane"/>
    <property type="evidence" value="ECO:0007669"/>
    <property type="project" value="TreeGrafter"/>
</dbReference>
<dbReference type="InterPro" id="IPR000160">
    <property type="entry name" value="GGDEF_dom"/>
</dbReference>
<dbReference type="InterPro" id="IPR050469">
    <property type="entry name" value="Diguanylate_Cyclase"/>
</dbReference>
<feature type="domain" description="GGDEF" evidence="1">
    <location>
        <begin position="58"/>
        <end position="194"/>
    </location>
</feature>
<dbReference type="AlphaFoldDB" id="A0A1I0B0M1"/>
<dbReference type="GO" id="GO:1902201">
    <property type="term" value="P:negative regulation of bacterial-type flagellum-dependent cell motility"/>
    <property type="evidence" value="ECO:0007669"/>
    <property type="project" value="TreeGrafter"/>
</dbReference>
<dbReference type="PANTHER" id="PTHR45138:SF9">
    <property type="entry name" value="DIGUANYLATE CYCLASE DGCM-RELATED"/>
    <property type="match status" value="1"/>
</dbReference>
<dbReference type="STRING" id="1120990.SAMN03080614_10305"/>
<accession>A0A1I0B0M1</accession>
<proteinExistence type="predicted"/>
<dbReference type="GO" id="GO:0052621">
    <property type="term" value="F:diguanylate cyclase activity"/>
    <property type="evidence" value="ECO:0007669"/>
    <property type="project" value="TreeGrafter"/>
</dbReference>
<dbReference type="PANTHER" id="PTHR45138">
    <property type="entry name" value="REGULATORY COMPONENTS OF SENSORY TRANSDUCTION SYSTEM"/>
    <property type="match status" value="1"/>
</dbReference>
<dbReference type="GO" id="GO:0043709">
    <property type="term" value="P:cell adhesion involved in single-species biofilm formation"/>
    <property type="evidence" value="ECO:0007669"/>
    <property type="project" value="TreeGrafter"/>
</dbReference>
<dbReference type="Gene3D" id="3.30.70.270">
    <property type="match status" value="1"/>
</dbReference>
<reference evidence="3" key="1">
    <citation type="submission" date="2016-10" db="EMBL/GenBank/DDBJ databases">
        <authorList>
            <person name="Varghese N."/>
            <person name="Submissions S."/>
        </authorList>
    </citation>
    <scope>NUCLEOTIDE SEQUENCE [LARGE SCALE GENOMIC DNA]</scope>
    <source>
        <strain evidence="3">DSM 13577</strain>
    </source>
</reference>
<dbReference type="NCBIfam" id="TIGR00254">
    <property type="entry name" value="GGDEF"/>
    <property type="match status" value="1"/>
</dbReference>